<dbReference type="InterPro" id="IPR006439">
    <property type="entry name" value="HAD-SF_hydro_IA"/>
</dbReference>
<dbReference type="Gene3D" id="3.40.50.1000">
    <property type="entry name" value="HAD superfamily/HAD-like"/>
    <property type="match status" value="1"/>
</dbReference>
<dbReference type="SUPFAM" id="SSF56784">
    <property type="entry name" value="HAD-like"/>
    <property type="match status" value="1"/>
</dbReference>
<dbReference type="GO" id="GO:0005829">
    <property type="term" value="C:cytosol"/>
    <property type="evidence" value="ECO:0007669"/>
    <property type="project" value="TreeGrafter"/>
</dbReference>
<gene>
    <name evidence="1" type="ORF">EY643_10725</name>
</gene>
<dbReference type="GO" id="GO:0006281">
    <property type="term" value="P:DNA repair"/>
    <property type="evidence" value="ECO:0007669"/>
    <property type="project" value="TreeGrafter"/>
</dbReference>
<dbReference type="PANTHER" id="PTHR43434">
    <property type="entry name" value="PHOSPHOGLYCOLATE PHOSPHATASE"/>
    <property type="match status" value="1"/>
</dbReference>
<dbReference type="GO" id="GO:0008967">
    <property type="term" value="F:phosphoglycolate phosphatase activity"/>
    <property type="evidence" value="ECO:0007669"/>
    <property type="project" value="TreeGrafter"/>
</dbReference>
<name>A0A5P9NKH4_9GAMM</name>
<dbReference type="SFLD" id="SFLDS00003">
    <property type="entry name" value="Haloacid_Dehalogenase"/>
    <property type="match status" value="1"/>
</dbReference>
<evidence type="ECO:0000313" key="2">
    <source>
        <dbReference type="Proteomes" id="UP000326287"/>
    </source>
</evidence>
<protein>
    <submittedName>
        <fullName evidence="1">HAD family hydrolase</fullName>
    </submittedName>
</protein>
<keyword evidence="1" id="KW-0378">Hydrolase</keyword>
<dbReference type="KEGG" id="halc:EY643_10725"/>
<dbReference type="Pfam" id="PF13419">
    <property type="entry name" value="HAD_2"/>
    <property type="match status" value="1"/>
</dbReference>
<dbReference type="NCBIfam" id="TIGR01509">
    <property type="entry name" value="HAD-SF-IA-v3"/>
    <property type="match status" value="1"/>
</dbReference>
<dbReference type="SFLD" id="SFLDG01129">
    <property type="entry name" value="C1.5:_HAD__Beta-PGM__Phosphata"/>
    <property type="match status" value="1"/>
</dbReference>
<dbReference type="NCBIfam" id="TIGR01549">
    <property type="entry name" value="HAD-SF-IA-v1"/>
    <property type="match status" value="1"/>
</dbReference>
<proteinExistence type="predicted"/>
<dbReference type="InterPro" id="IPR023214">
    <property type="entry name" value="HAD_sf"/>
</dbReference>
<dbReference type="InterPro" id="IPR050155">
    <property type="entry name" value="HAD-like_hydrolase_sf"/>
</dbReference>
<dbReference type="InterPro" id="IPR023198">
    <property type="entry name" value="PGP-like_dom2"/>
</dbReference>
<organism evidence="1 2">
    <name type="scientific">Halioglobus maricola</name>
    <dbReference type="NCBI Taxonomy" id="2601894"/>
    <lineage>
        <taxon>Bacteria</taxon>
        <taxon>Pseudomonadati</taxon>
        <taxon>Pseudomonadota</taxon>
        <taxon>Gammaproteobacteria</taxon>
        <taxon>Cellvibrionales</taxon>
        <taxon>Halieaceae</taxon>
        <taxon>Halioglobus</taxon>
    </lineage>
</organism>
<dbReference type="FunFam" id="3.40.50.1000:FF:000022">
    <property type="entry name" value="Phosphoglycolate phosphatase"/>
    <property type="match status" value="1"/>
</dbReference>
<sequence>MIVFDWDGTLSDSVAQIVVAVQQAATGMGLKAPSDAAAANIIGLGLREAMARLYPDIPDTDLVAMIQAYSRTYVANEQDVPALFPGALETLHELRARGYGLGVATGKSRRGLDRVLGKLGLEGFFDVTRCADETRSKPHPLMLEQIMAEQSVAAERVVMVGDTEYDLEMASNAGVASIGVSFGVHSVERLRKHKPIAVVDALPELLEALPEDSSWR</sequence>
<reference evidence="1 2" key="1">
    <citation type="submission" date="2019-02" db="EMBL/GenBank/DDBJ databases">
        <authorList>
            <person name="Li S.-H."/>
        </authorList>
    </citation>
    <scope>NUCLEOTIDE SEQUENCE [LARGE SCALE GENOMIC DNA]</scope>
    <source>
        <strain evidence="1 2">IMCC14385</strain>
    </source>
</reference>
<keyword evidence="2" id="KW-1185">Reference proteome</keyword>
<dbReference type="Gene3D" id="1.10.150.240">
    <property type="entry name" value="Putative phosphatase, domain 2"/>
    <property type="match status" value="1"/>
</dbReference>
<dbReference type="RefSeq" id="WP_152662204.1">
    <property type="nucleotide sequence ID" value="NZ_CP036422.1"/>
</dbReference>
<dbReference type="Proteomes" id="UP000326287">
    <property type="component" value="Chromosome"/>
</dbReference>
<dbReference type="OrthoDB" id="9782449at2"/>
<dbReference type="AlphaFoldDB" id="A0A5P9NKH4"/>
<accession>A0A5P9NKH4</accession>
<dbReference type="SFLD" id="SFLDG01135">
    <property type="entry name" value="C1.5.6:_HAD__Beta-PGM__Phospha"/>
    <property type="match status" value="1"/>
</dbReference>
<dbReference type="EMBL" id="CP036422">
    <property type="protein sequence ID" value="QFU76099.1"/>
    <property type="molecule type" value="Genomic_DNA"/>
</dbReference>
<evidence type="ECO:0000313" key="1">
    <source>
        <dbReference type="EMBL" id="QFU76099.1"/>
    </source>
</evidence>
<dbReference type="PANTHER" id="PTHR43434:SF24">
    <property type="entry name" value="HYDROLASE-RELATED"/>
    <property type="match status" value="1"/>
</dbReference>
<dbReference type="InterPro" id="IPR041492">
    <property type="entry name" value="HAD_2"/>
</dbReference>
<dbReference type="InterPro" id="IPR036412">
    <property type="entry name" value="HAD-like_sf"/>
</dbReference>